<evidence type="ECO:0000313" key="2">
    <source>
        <dbReference type="Proteomes" id="UP000039541"/>
    </source>
</evidence>
<organism evidence="1 2">
    <name type="scientific">Salmonella enterica subsp. enterica serovar Bovismorbificans</name>
    <dbReference type="NCBI Taxonomy" id="58097"/>
    <lineage>
        <taxon>Bacteria</taxon>
        <taxon>Pseudomonadati</taxon>
        <taxon>Pseudomonadota</taxon>
        <taxon>Gammaproteobacteria</taxon>
        <taxon>Enterobacterales</taxon>
        <taxon>Enterobacteriaceae</taxon>
        <taxon>Salmonella</taxon>
    </lineage>
</organism>
<dbReference type="EMBL" id="CQPC01000111">
    <property type="protein sequence ID" value="CNV24526.1"/>
    <property type="molecule type" value="Genomic_DNA"/>
</dbReference>
<dbReference type="Proteomes" id="UP000039541">
    <property type="component" value="Unassembled WGS sequence"/>
</dbReference>
<sequence>MAVERFESFACLSQLQSGERSLLEGSVLKAQSLRENRAEPLTGFGDLILPHVLVQQFG</sequence>
<evidence type="ECO:0000313" key="1">
    <source>
        <dbReference type="EMBL" id="CNV24526.1"/>
    </source>
</evidence>
<name>A0A655EK15_SALET</name>
<accession>A0A655EK15</accession>
<protein>
    <submittedName>
        <fullName evidence="1">Uncharacterized protein</fullName>
    </submittedName>
</protein>
<gene>
    <name evidence="1" type="ORF">ERS008202_04732</name>
</gene>
<dbReference type="AlphaFoldDB" id="A0A655EK15"/>
<reference evidence="1 2" key="1">
    <citation type="submission" date="2015-03" db="EMBL/GenBank/DDBJ databases">
        <authorList>
            <consortium name="Pathogen Informatics"/>
        </authorList>
    </citation>
    <scope>NUCLEOTIDE SEQUENCE [LARGE SCALE GENOMIC DNA]</scope>
    <source>
        <strain evidence="1 2">3476</strain>
    </source>
</reference>
<proteinExistence type="predicted"/>